<evidence type="ECO:0000313" key="3">
    <source>
        <dbReference type="EMBL" id="KAJ8049500.1"/>
    </source>
</evidence>
<dbReference type="Pfam" id="PF20478">
    <property type="entry name" value="P2RX7_C"/>
    <property type="match status" value="1"/>
</dbReference>
<feature type="region of interest" description="Disordered" evidence="1">
    <location>
        <begin position="1"/>
        <end position="55"/>
    </location>
</feature>
<accession>A0A9Q1HKS2</accession>
<keyword evidence="4" id="KW-1185">Reference proteome</keyword>
<dbReference type="Proteomes" id="UP001152320">
    <property type="component" value="Chromosome 1"/>
</dbReference>
<dbReference type="EMBL" id="JAIZAY010000001">
    <property type="protein sequence ID" value="KAJ8049500.1"/>
    <property type="molecule type" value="Genomic_DNA"/>
</dbReference>
<dbReference type="PANTHER" id="PTHR36981">
    <property type="entry name" value="ZGC:195170"/>
    <property type="match status" value="1"/>
</dbReference>
<name>A0A9Q1HKS2_HOLLE</name>
<evidence type="ECO:0000256" key="1">
    <source>
        <dbReference type="SAM" id="MobiDB-lite"/>
    </source>
</evidence>
<dbReference type="AlphaFoldDB" id="A0A9Q1HKS2"/>
<comment type="caution">
    <text evidence="3">The sequence shown here is derived from an EMBL/GenBank/DDBJ whole genome shotgun (WGS) entry which is preliminary data.</text>
</comment>
<dbReference type="OrthoDB" id="9898867at2759"/>
<sequence>MAEYAEQFEGPNGYDFEPSMSEEQYNLMMATSKDNPEQTAGSSDNEPEVGAERRGNSDWCQCGLCHAMETRVESICCTEVGRLGDKVMGSCITLHQNFDSVCLNEDVLSATWDLVQYTKGNRSSGNLQHRHYRFIAYKMFTLWGHGHMGKGNRTPIPSCVVYQIRLKFPEPDGTYTGFSYADELLAAAMPV</sequence>
<protein>
    <submittedName>
        <fullName evidence="3">P2X purinoceptor 7</fullName>
    </submittedName>
</protein>
<gene>
    <name evidence="3" type="ORF">HOLleu_02271</name>
</gene>
<dbReference type="PANTHER" id="PTHR36981:SF1">
    <property type="entry name" value="P2X PURINORECEPTOR 7 INTRACELLULAR DOMAIN-CONTAINING PROTEIN"/>
    <property type="match status" value="1"/>
</dbReference>
<organism evidence="3 4">
    <name type="scientific">Holothuria leucospilota</name>
    <name type="common">Black long sea cucumber</name>
    <name type="synonym">Mertensiothuria leucospilota</name>
    <dbReference type="NCBI Taxonomy" id="206669"/>
    <lineage>
        <taxon>Eukaryota</taxon>
        <taxon>Metazoa</taxon>
        <taxon>Echinodermata</taxon>
        <taxon>Eleutherozoa</taxon>
        <taxon>Echinozoa</taxon>
        <taxon>Holothuroidea</taxon>
        <taxon>Aspidochirotacea</taxon>
        <taxon>Aspidochirotida</taxon>
        <taxon>Holothuriidae</taxon>
        <taxon>Holothuria</taxon>
    </lineage>
</organism>
<evidence type="ECO:0000313" key="4">
    <source>
        <dbReference type="Proteomes" id="UP001152320"/>
    </source>
</evidence>
<reference evidence="3" key="1">
    <citation type="submission" date="2021-10" db="EMBL/GenBank/DDBJ databases">
        <title>Tropical sea cucumber genome reveals ecological adaptation and Cuvierian tubules defense mechanism.</title>
        <authorList>
            <person name="Chen T."/>
        </authorList>
    </citation>
    <scope>NUCLEOTIDE SEQUENCE</scope>
    <source>
        <strain evidence="3">Nanhai2018</strain>
        <tissue evidence="3">Muscle</tissue>
    </source>
</reference>
<feature type="domain" description="P2X purinoreceptor 7 intracellular" evidence="2">
    <location>
        <begin position="43"/>
        <end position="178"/>
    </location>
</feature>
<evidence type="ECO:0000259" key="2">
    <source>
        <dbReference type="Pfam" id="PF20478"/>
    </source>
</evidence>
<proteinExistence type="predicted"/>
<dbReference type="InterPro" id="IPR046815">
    <property type="entry name" value="P2RX7_C"/>
</dbReference>